<evidence type="ECO:0000256" key="5">
    <source>
        <dbReference type="ARBA" id="ARBA00022679"/>
    </source>
</evidence>
<evidence type="ECO:0000256" key="1">
    <source>
        <dbReference type="ARBA" id="ARBA00002869"/>
    </source>
</evidence>
<proteinExistence type="inferred from homology"/>
<dbReference type="InterPro" id="IPR022418">
    <property type="entry name" value="Porphobilinogen_deaminase_C"/>
</dbReference>
<dbReference type="GO" id="GO:0006782">
    <property type="term" value="P:protoporphyrinogen IX biosynthetic process"/>
    <property type="evidence" value="ECO:0007669"/>
    <property type="project" value="UniProtKB-UniRule"/>
</dbReference>
<dbReference type="InterPro" id="IPR022417">
    <property type="entry name" value="Porphobilin_deaminase_N"/>
</dbReference>
<evidence type="ECO:0000256" key="4">
    <source>
        <dbReference type="ARBA" id="ARBA00011245"/>
    </source>
</evidence>
<dbReference type="Proteomes" id="UP000231932">
    <property type="component" value="Chromosome"/>
</dbReference>
<comment type="pathway">
    <text evidence="2">Porphyrin-containing compound metabolism; protoporphyrin-IX biosynthesis; coproporphyrinogen-III from 5-aminolevulinate: step 2/4.</text>
</comment>
<keyword evidence="6 8" id="KW-0627">Porphyrin biosynthesis</keyword>
<evidence type="ECO:0000256" key="2">
    <source>
        <dbReference type="ARBA" id="ARBA00004735"/>
    </source>
</evidence>
<dbReference type="InterPro" id="IPR036803">
    <property type="entry name" value="Porphobilinogen_deaminase_C_sf"/>
</dbReference>
<evidence type="ECO:0000256" key="7">
    <source>
        <dbReference type="ARBA" id="ARBA00048169"/>
    </source>
</evidence>
<dbReference type="SUPFAM" id="SSF54782">
    <property type="entry name" value="Porphobilinogen deaminase (hydroxymethylbilane synthase), C-terminal domain"/>
    <property type="match status" value="1"/>
</dbReference>
<dbReference type="OrthoDB" id="9810298at2"/>
<dbReference type="FunFam" id="3.40.190.10:FF:000005">
    <property type="entry name" value="Porphobilinogen deaminase"/>
    <property type="match status" value="1"/>
</dbReference>
<dbReference type="KEGG" id="kyr:CVV65_04715"/>
<evidence type="ECO:0000313" key="11">
    <source>
        <dbReference type="EMBL" id="ATY84335.1"/>
    </source>
</evidence>
<feature type="domain" description="Porphobilinogen deaminase N-terminal" evidence="9">
    <location>
        <begin position="4"/>
        <end position="211"/>
    </location>
</feature>
<comment type="similarity">
    <text evidence="3 8">Belongs to the HMBS family.</text>
</comment>
<dbReference type="Gene3D" id="3.40.190.10">
    <property type="entry name" value="Periplasmic binding protein-like II"/>
    <property type="match status" value="2"/>
</dbReference>
<dbReference type="RefSeq" id="WP_100667159.1">
    <property type="nucleotide sequence ID" value="NZ_CP024955.1"/>
</dbReference>
<dbReference type="Pfam" id="PF01379">
    <property type="entry name" value="Porphobil_deam"/>
    <property type="match status" value="1"/>
</dbReference>
<dbReference type="GO" id="GO:0004418">
    <property type="term" value="F:hydroxymethylbilane synthase activity"/>
    <property type="evidence" value="ECO:0007669"/>
    <property type="project" value="UniProtKB-UniRule"/>
</dbReference>
<dbReference type="Gene3D" id="3.30.160.40">
    <property type="entry name" value="Porphobilinogen deaminase, C-terminal domain"/>
    <property type="match status" value="1"/>
</dbReference>
<dbReference type="GO" id="GO:0005737">
    <property type="term" value="C:cytoplasm"/>
    <property type="evidence" value="ECO:0007669"/>
    <property type="project" value="UniProtKB-UniRule"/>
</dbReference>
<dbReference type="FunFam" id="3.40.190.10:FF:000004">
    <property type="entry name" value="Porphobilinogen deaminase"/>
    <property type="match status" value="1"/>
</dbReference>
<comment type="subunit">
    <text evidence="4 8">Monomer.</text>
</comment>
<accession>A0A2K8N5G9</accession>
<dbReference type="EC" id="2.5.1.61" evidence="8"/>
<reference evidence="12" key="1">
    <citation type="submission" date="2017-11" db="EMBL/GenBank/DDBJ databases">
        <title>Complete Genome Sequence of Kyrpidia sp. Strain EA-1, a thermophilic, hydrogen-oxidizing Bacterium, isolated from the Azores.</title>
        <authorList>
            <person name="Reiner J.E."/>
            <person name="Lapp C.J."/>
            <person name="Bunk B."/>
            <person name="Gescher J."/>
        </authorList>
    </citation>
    <scope>NUCLEOTIDE SEQUENCE [LARGE SCALE GENOMIC DNA]</scope>
    <source>
        <strain evidence="12">EA-1</strain>
    </source>
</reference>
<dbReference type="InterPro" id="IPR000860">
    <property type="entry name" value="HemC"/>
</dbReference>
<dbReference type="NCBIfam" id="TIGR00212">
    <property type="entry name" value="hemC"/>
    <property type="match status" value="1"/>
</dbReference>
<sequence length="310" mass="33342">MGILRIGSRKSALAMTQTRWVIEQWQKRVPGLSAEVVPMTTRGDQVLHLPLSRVGGKGLFVEEIERALLEKRIDAAVHSLKDLPAQLAPGTVVGAVPRREDPRDAVITRDGRPFDDLPSGARVGTSSLRRVAQLRRYRPDLAFIPLRGNVDTRLRKLAAGEVDAVVLAAAGLVRLGLGDRITEHLSPEICLPAVGQGALAVQCREADEDTRRSLVSVEDAAARRTVEAERTCLAALEGGCQVPIGALAEIRDGHIRLAAMVGRPDGSELFRVVVQGEDPAEVGRRAAADLVELGAGRILQETREEAELGG</sequence>
<dbReference type="EMBL" id="CP024955">
    <property type="protein sequence ID" value="ATY84335.1"/>
    <property type="molecule type" value="Genomic_DNA"/>
</dbReference>
<dbReference type="PANTHER" id="PTHR11557">
    <property type="entry name" value="PORPHOBILINOGEN DEAMINASE"/>
    <property type="match status" value="1"/>
</dbReference>
<dbReference type="AlphaFoldDB" id="A0A2K8N5G9"/>
<protein>
    <recommendedName>
        <fullName evidence="8">Porphobilinogen deaminase</fullName>
        <shortName evidence="8">PBG</shortName>
        <ecNumber evidence="8">2.5.1.61</ecNumber>
    </recommendedName>
    <alternativeName>
        <fullName evidence="8">Hydroxymethylbilane synthase</fullName>
        <shortName evidence="8">HMBS</shortName>
    </alternativeName>
    <alternativeName>
        <fullName evidence="8">Pre-uroporphyrinogen synthase</fullName>
    </alternativeName>
</protein>
<dbReference type="PRINTS" id="PR00151">
    <property type="entry name" value="PORPHBDMNASE"/>
</dbReference>
<keyword evidence="12" id="KW-1185">Reference proteome</keyword>
<evidence type="ECO:0000256" key="8">
    <source>
        <dbReference type="HAMAP-Rule" id="MF_00260"/>
    </source>
</evidence>
<evidence type="ECO:0000256" key="6">
    <source>
        <dbReference type="ARBA" id="ARBA00023244"/>
    </source>
</evidence>
<dbReference type="PANTHER" id="PTHR11557:SF0">
    <property type="entry name" value="PORPHOBILINOGEN DEAMINASE"/>
    <property type="match status" value="1"/>
</dbReference>
<dbReference type="PIRSF" id="PIRSF001438">
    <property type="entry name" value="4pyrrol_synth_OHMeBilane_synth"/>
    <property type="match status" value="1"/>
</dbReference>
<dbReference type="HAMAP" id="MF_00260">
    <property type="entry name" value="Porphobil_deam"/>
    <property type="match status" value="1"/>
</dbReference>
<gene>
    <name evidence="8" type="primary">hemC</name>
    <name evidence="11" type="ORF">CVV65_04715</name>
</gene>
<evidence type="ECO:0000259" key="9">
    <source>
        <dbReference type="Pfam" id="PF01379"/>
    </source>
</evidence>
<evidence type="ECO:0000256" key="3">
    <source>
        <dbReference type="ARBA" id="ARBA00005638"/>
    </source>
</evidence>
<feature type="domain" description="Porphobilinogen deaminase C-terminal" evidence="10">
    <location>
        <begin position="225"/>
        <end position="291"/>
    </location>
</feature>
<dbReference type="CDD" id="cd13646">
    <property type="entry name" value="PBP2_EcHMBS_like"/>
    <property type="match status" value="1"/>
</dbReference>
<keyword evidence="5 8" id="KW-0808">Transferase</keyword>
<evidence type="ECO:0000313" key="12">
    <source>
        <dbReference type="Proteomes" id="UP000231932"/>
    </source>
</evidence>
<comment type="function">
    <text evidence="1 8">Tetrapolymerization of the monopyrrole PBG into the hydroxymethylbilane pre-uroporphyrinogen in several discrete steps.</text>
</comment>
<comment type="cofactor">
    <cofactor evidence="8">
        <name>dipyrromethane</name>
        <dbReference type="ChEBI" id="CHEBI:60342"/>
    </cofactor>
    <text evidence="8">Binds 1 dipyrromethane group covalently.</text>
</comment>
<dbReference type="Pfam" id="PF03900">
    <property type="entry name" value="Porphobil_deamC"/>
    <property type="match status" value="1"/>
</dbReference>
<dbReference type="SUPFAM" id="SSF53850">
    <property type="entry name" value="Periplasmic binding protein-like II"/>
    <property type="match status" value="1"/>
</dbReference>
<organism evidence="11 12">
    <name type="scientific">Kyrpidia spormannii</name>
    <dbReference type="NCBI Taxonomy" id="2055160"/>
    <lineage>
        <taxon>Bacteria</taxon>
        <taxon>Bacillati</taxon>
        <taxon>Bacillota</taxon>
        <taxon>Bacilli</taxon>
        <taxon>Bacillales</taxon>
        <taxon>Alicyclobacillaceae</taxon>
        <taxon>Kyrpidia</taxon>
    </lineage>
</organism>
<comment type="miscellaneous">
    <text evidence="8">The porphobilinogen subunits are added to the dipyrromethane group.</text>
</comment>
<comment type="catalytic activity">
    <reaction evidence="7 8">
        <text>4 porphobilinogen + H2O = hydroxymethylbilane + 4 NH4(+)</text>
        <dbReference type="Rhea" id="RHEA:13185"/>
        <dbReference type="ChEBI" id="CHEBI:15377"/>
        <dbReference type="ChEBI" id="CHEBI:28938"/>
        <dbReference type="ChEBI" id="CHEBI:57845"/>
        <dbReference type="ChEBI" id="CHEBI:58126"/>
        <dbReference type="EC" id="2.5.1.61"/>
    </reaction>
</comment>
<feature type="modified residue" description="S-(dipyrrolylmethanemethyl)cysteine" evidence="8">
    <location>
        <position position="240"/>
    </location>
</feature>
<evidence type="ECO:0000259" key="10">
    <source>
        <dbReference type="Pfam" id="PF03900"/>
    </source>
</evidence>
<name>A0A2K8N5G9_9BACL</name>